<keyword evidence="2" id="KW-0255">Endonuclease</keyword>
<accession>A0A840WM45</accession>
<comment type="caution">
    <text evidence="2">The sequence shown here is derived from an EMBL/GenBank/DDBJ whole genome shotgun (WGS) entry which is preliminary data.</text>
</comment>
<evidence type="ECO:0000313" key="3">
    <source>
        <dbReference type="Proteomes" id="UP000579647"/>
    </source>
</evidence>
<dbReference type="CDD" id="cd06260">
    <property type="entry name" value="DUF820-like"/>
    <property type="match status" value="1"/>
</dbReference>
<organism evidence="2 3">
    <name type="scientific">Nocardiopsis metallicus</name>
    <dbReference type="NCBI Taxonomy" id="179819"/>
    <lineage>
        <taxon>Bacteria</taxon>
        <taxon>Bacillati</taxon>
        <taxon>Actinomycetota</taxon>
        <taxon>Actinomycetes</taxon>
        <taxon>Streptosporangiales</taxon>
        <taxon>Nocardiopsidaceae</taxon>
        <taxon>Nocardiopsis</taxon>
    </lineage>
</organism>
<dbReference type="InterPro" id="IPR011335">
    <property type="entry name" value="Restrct_endonuc-II-like"/>
</dbReference>
<dbReference type="EMBL" id="JACHDO010000001">
    <property type="protein sequence ID" value="MBB5492875.1"/>
    <property type="molecule type" value="Genomic_DNA"/>
</dbReference>
<dbReference type="GO" id="GO:0004519">
    <property type="term" value="F:endonuclease activity"/>
    <property type="evidence" value="ECO:0007669"/>
    <property type="project" value="UniProtKB-KW"/>
</dbReference>
<sequence length="99" mass="10931">MLSSDPEQLIKDAILVVEVTSKSTAQKDRKPKLWGYAHTEVPLYLLVDRWDPESAKGEVTLFSAPEGGRYTRSLRVPFGEGIELPSPFGLLIDTGAFPV</sequence>
<name>A0A840WM45_9ACTN</name>
<reference evidence="2 3" key="1">
    <citation type="submission" date="2020-08" db="EMBL/GenBank/DDBJ databases">
        <title>Sequencing the genomes of 1000 actinobacteria strains.</title>
        <authorList>
            <person name="Klenk H.-P."/>
        </authorList>
    </citation>
    <scope>NUCLEOTIDE SEQUENCE [LARGE SCALE GENOMIC DNA]</scope>
    <source>
        <strain evidence="2 3">DSM 44598</strain>
    </source>
</reference>
<dbReference type="InterPro" id="IPR012296">
    <property type="entry name" value="Nuclease_put_TT1808"/>
</dbReference>
<dbReference type="Gene3D" id="3.90.1570.10">
    <property type="entry name" value="tt1808, chain A"/>
    <property type="match status" value="1"/>
</dbReference>
<dbReference type="AlphaFoldDB" id="A0A840WM45"/>
<evidence type="ECO:0000259" key="1">
    <source>
        <dbReference type="Pfam" id="PF05685"/>
    </source>
</evidence>
<protein>
    <submittedName>
        <fullName evidence="2">Uma2 family endonuclease</fullName>
    </submittedName>
</protein>
<proteinExistence type="predicted"/>
<dbReference type="Proteomes" id="UP000579647">
    <property type="component" value="Unassembled WGS sequence"/>
</dbReference>
<keyword evidence="2" id="KW-0540">Nuclease</keyword>
<dbReference type="Pfam" id="PF05685">
    <property type="entry name" value="Uma2"/>
    <property type="match status" value="1"/>
</dbReference>
<feature type="domain" description="Putative restriction endonuclease" evidence="1">
    <location>
        <begin position="11"/>
        <end position="89"/>
    </location>
</feature>
<dbReference type="InterPro" id="IPR008538">
    <property type="entry name" value="Uma2"/>
</dbReference>
<evidence type="ECO:0000313" key="2">
    <source>
        <dbReference type="EMBL" id="MBB5492875.1"/>
    </source>
</evidence>
<keyword evidence="2" id="KW-0378">Hydrolase</keyword>
<gene>
    <name evidence="2" type="ORF">HNR07_004012</name>
</gene>
<dbReference type="SUPFAM" id="SSF52980">
    <property type="entry name" value="Restriction endonuclease-like"/>
    <property type="match status" value="1"/>
</dbReference>
<dbReference type="RefSeq" id="WP_312893898.1">
    <property type="nucleotide sequence ID" value="NZ_BAAAKM010000174.1"/>
</dbReference>
<keyword evidence="3" id="KW-1185">Reference proteome</keyword>